<sequence>MLLPNKNHLLDRRILRLRKEEEDEYCHYDNQTTKKVKESELQVAQHVEEQLSKYESAEHVH</sequence>
<gene>
    <name evidence="1" type="ORF">IEQ34_019769</name>
</gene>
<dbReference type="Proteomes" id="UP000775213">
    <property type="component" value="Unassembled WGS sequence"/>
</dbReference>
<comment type="caution">
    <text evidence="1">The sequence shown here is derived from an EMBL/GenBank/DDBJ whole genome shotgun (WGS) entry which is preliminary data.</text>
</comment>
<reference evidence="1 2" key="1">
    <citation type="journal article" date="2021" name="Hortic Res">
        <title>Chromosome-scale assembly of the Dendrobium chrysotoxum genome enhances the understanding of orchid evolution.</title>
        <authorList>
            <person name="Zhang Y."/>
            <person name="Zhang G.Q."/>
            <person name="Zhang D."/>
            <person name="Liu X.D."/>
            <person name="Xu X.Y."/>
            <person name="Sun W.H."/>
            <person name="Yu X."/>
            <person name="Zhu X."/>
            <person name="Wang Z.W."/>
            <person name="Zhao X."/>
            <person name="Zhong W.Y."/>
            <person name="Chen H."/>
            <person name="Yin W.L."/>
            <person name="Huang T."/>
            <person name="Niu S.C."/>
            <person name="Liu Z.J."/>
        </authorList>
    </citation>
    <scope>NUCLEOTIDE SEQUENCE [LARGE SCALE GENOMIC DNA]</scope>
    <source>
        <strain evidence="1">Lindl</strain>
    </source>
</reference>
<protein>
    <submittedName>
        <fullName evidence="1">Uncharacterized protein</fullName>
    </submittedName>
</protein>
<proteinExistence type="predicted"/>
<dbReference type="EMBL" id="JAGFBR010000017">
    <property type="protein sequence ID" value="KAH0452470.1"/>
    <property type="molecule type" value="Genomic_DNA"/>
</dbReference>
<keyword evidence="2" id="KW-1185">Reference proteome</keyword>
<name>A0AAV7G8K3_DENCH</name>
<evidence type="ECO:0000313" key="1">
    <source>
        <dbReference type="EMBL" id="KAH0452470.1"/>
    </source>
</evidence>
<accession>A0AAV7G8K3</accession>
<evidence type="ECO:0000313" key="2">
    <source>
        <dbReference type="Proteomes" id="UP000775213"/>
    </source>
</evidence>
<organism evidence="1 2">
    <name type="scientific">Dendrobium chrysotoxum</name>
    <name type="common">Orchid</name>
    <dbReference type="NCBI Taxonomy" id="161865"/>
    <lineage>
        <taxon>Eukaryota</taxon>
        <taxon>Viridiplantae</taxon>
        <taxon>Streptophyta</taxon>
        <taxon>Embryophyta</taxon>
        <taxon>Tracheophyta</taxon>
        <taxon>Spermatophyta</taxon>
        <taxon>Magnoliopsida</taxon>
        <taxon>Liliopsida</taxon>
        <taxon>Asparagales</taxon>
        <taxon>Orchidaceae</taxon>
        <taxon>Epidendroideae</taxon>
        <taxon>Malaxideae</taxon>
        <taxon>Dendrobiinae</taxon>
        <taxon>Dendrobium</taxon>
    </lineage>
</organism>
<dbReference type="AlphaFoldDB" id="A0AAV7G8K3"/>